<evidence type="ECO:0000313" key="8">
    <source>
        <dbReference type="Proteomes" id="UP001056429"/>
    </source>
</evidence>
<proteinExistence type="predicted"/>
<evidence type="ECO:0000256" key="1">
    <source>
        <dbReference type="ARBA" id="ARBA00004418"/>
    </source>
</evidence>
<comment type="caution">
    <text evidence="7">The sequence shown here is derived from an EMBL/GenBank/DDBJ whole genome shotgun (WGS) entry which is preliminary data.</text>
</comment>
<feature type="domain" description="Heparinase II/III-like C-terminal" evidence="5">
    <location>
        <begin position="391"/>
        <end position="594"/>
    </location>
</feature>
<dbReference type="InterPro" id="IPR012480">
    <property type="entry name" value="Hepar_II_III_C"/>
</dbReference>
<keyword evidence="3" id="KW-0574">Periplasm</keyword>
<dbReference type="InterPro" id="IPR031680">
    <property type="entry name" value="Hepar_II_III_N"/>
</dbReference>
<reference evidence="7" key="2">
    <citation type="submission" date="2021-04" db="EMBL/GenBank/DDBJ databases">
        <authorList>
            <person name="Dong X."/>
        </authorList>
    </citation>
    <scope>NUCLEOTIDE SEQUENCE</scope>
    <source>
        <strain evidence="7">ZWT</strain>
    </source>
</reference>
<comment type="subcellular location">
    <subcellularLocation>
        <location evidence="1">Periplasm</location>
    </subcellularLocation>
</comment>
<dbReference type="GO" id="GO:0016829">
    <property type="term" value="F:lyase activity"/>
    <property type="evidence" value="ECO:0007669"/>
    <property type="project" value="UniProtKB-KW"/>
</dbReference>
<dbReference type="Pfam" id="PF07940">
    <property type="entry name" value="Hepar_II_III_C"/>
    <property type="match status" value="1"/>
</dbReference>
<dbReference type="RefSeq" id="WP_250859544.1">
    <property type="nucleotide sequence ID" value="NZ_JAGSOJ010000002.1"/>
</dbReference>
<sequence>MSKLKWLYCRLKAMSLGEILYRFHEKYKKIMYKKTYSTSKSVLEVNKMKITTFEDIDKRIENIFQVLEVEKHKFKSDISIYGDSLLKYQKINWHKGNNGREWPSEKSCFDISFKNREDIGEIRYTWEVNRFLFLPGLAIQYNCGGDKKVYDTLKNQFYSWIDENPFLKGVNWASPMEIALRSYQLLITYSQIKDKMDKQFKEDILSTIITSINYVAHNFSRFSSANNHLIVEAAITSIVGYCVEPVYAQNWFEKGYNVLKKEIPLQVYEDGVNKEQSMHYHAFVLDIMMQYNIFLKKIEREVLHEEIIFKMAEFIGYLYKNSNNIDFGDSDDAKILDLDGRDKNYYEYVLQLASVYYKKKLIFINEPLIEVQFLLGYLFDKIENEPYEYRKFKVYEKGGYSIINAKSNFLLFDSGALGFGSIAAHGHADALSLVYSHNKESVFVDSGTYIYNIQSKWRDYFRLTSNHNTLTTEKNQSNIQGPFLWSQKANVELVDYGEDSNLIYLYGKHDGYKPNIHHRAISYMKDEEIIIVEDEFKGKGILNYILDSNLTLEKINKNLVKINVGDGIYFYCSKPYKIVEKWISKSFLHKEKTIGIQVENDFYVEKKVYSIISTKPVIFKDNKFKYNKKNYTYCSYKNVRGDNYEKH</sequence>
<dbReference type="PANTHER" id="PTHR39210">
    <property type="entry name" value="HEPARIN-SULFATE LYASE"/>
    <property type="match status" value="1"/>
</dbReference>
<name>A0A9J6P4G6_9CLOT</name>
<protein>
    <submittedName>
        <fullName evidence="7">Alginate lyase family protein</fullName>
    </submittedName>
</protein>
<dbReference type="SUPFAM" id="SSF48230">
    <property type="entry name" value="Chondroitin AC/alginate lyase"/>
    <property type="match status" value="1"/>
</dbReference>
<dbReference type="PANTHER" id="PTHR39210:SF1">
    <property type="entry name" value="HEPARIN-SULFATE LYASE"/>
    <property type="match status" value="1"/>
</dbReference>
<gene>
    <name evidence="7" type="ORF">KDK92_12340</name>
</gene>
<keyword evidence="4 7" id="KW-0456">Lyase</keyword>
<feature type="domain" description="Heparin-sulfate lyase N-terminal" evidence="6">
    <location>
        <begin position="55"/>
        <end position="296"/>
    </location>
</feature>
<reference evidence="7" key="1">
    <citation type="journal article" date="2021" name="mSystems">
        <title>Bacteria and Archaea Synergistically Convert Glycine Betaine to Biogenic Methane in the Formosa Cold Seep of the South China Sea.</title>
        <authorList>
            <person name="Li L."/>
            <person name="Zhang W."/>
            <person name="Zhang S."/>
            <person name="Song L."/>
            <person name="Sun Q."/>
            <person name="Zhang H."/>
            <person name="Xiang H."/>
            <person name="Dong X."/>
        </authorList>
    </citation>
    <scope>NUCLEOTIDE SEQUENCE</scope>
    <source>
        <strain evidence="7">ZWT</strain>
    </source>
</reference>
<dbReference type="Gene3D" id="1.50.10.100">
    <property type="entry name" value="Chondroitin AC/alginate lyase"/>
    <property type="match status" value="1"/>
</dbReference>
<evidence type="ECO:0000256" key="2">
    <source>
        <dbReference type="ARBA" id="ARBA00022729"/>
    </source>
</evidence>
<dbReference type="Proteomes" id="UP001056429">
    <property type="component" value="Unassembled WGS sequence"/>
</dbReference>
<dbReference type="AlphaFoldDB" id="A0A9J6P4G6"/>
<evidence type="ECO:0000259" key="6">
    <source>
        <dbReference type="Pfam" id="PF16889"/>
    </source>
</evidence>
<evidence type="ECO:0000259" key="5">
    <source>
        <dbReference type="Pfam" id="PF07940"/>
    </source>
</evidence>
<dbReference type="EMBL" id="JAGSOJ010000002">
    <property type="protein sequence ID" value="MCM1990512.1"/>
    <property type="molecule type" value="Genomic_DNA"/>
</dbReference>
<keyword evidence="8" id="KW-1185">Reference proteome</keyword>
<accession>A0A9J6P4G6</accession>
<evidence type="ECO:0000256" key="3">
    <source>
        <dbReference type="ARBA" id="ARBA00022764"/>
    </source>
</evidence>
<dbReference type="Pfam" id="PF16889">
    <property type="entry name" value="Hepar_II_III_N"/>
    <property type="match status" value="1"/>
</dbReference>
<dbReference type="InterPro" id="IPR008929">
    <property type="entry name" value="Chondroitin_lyas"/>
</dbReference>
<evidence type="ECO:0000313" key="7">
    <source>
        <dbReference type="EMBL" id="MCM1990512.1"/>
    </source>
</evidence>
<dbReference type="Gene3D" id="2.70.98.70">
    <property type="match status" value="1"/>
</dbReference>
<evidence type="ECO:0000256" key="4">
    <source>
        <dbReference type="ARBA" id="ARBA00023239"/>
    </source>
</evidence>
<keyword evidence="2" id="KW-0732">Signal</keyword>
<dbReference type="GO" id="GO:0042597">
    <property type="term" value="C:periplasmic space"/>
    <property type="evidence" value="ECO:0007669"/>
    <property type="project" value="UniProtKB-SubCell"/>
</dbReference>
<organism evidence="7 8">
    <name type="scientific">Oceanirhabdus seepicola</name>
    <dbReference type="NCBI Taxonomy" id="2828781"/>
    <lineage>
        <taxon>Bacteria</taxon>
        <taxon>Bacillati</taxon>
        <taxon>Bacillota</taxon>
        <taxon>Clostridia</taxon>
        <taxon>Eubacteriales</taxon>
        <taxon>Clostridiaceae</taxon>
        <taxon>Oceanirhabdus</taxon>
    </lineage>
</organism>